<feature type="region of interest" description="Disordered" evidence="7">
    <location>
        <begin position="273"/>
        <end position="314"/>
    </location>
</feature>
<dbReference type="Gene3D" id="6.10.250.2560">
    <property type="match status" value="1"/>
</dbReference>
<feature type="compositionally biased region" description="Polar residues" evidence="7">
    <location>
        <begin position="1044"/>
        <end position="1074"/>
    </location>
</feature>
<proteinExistence type="predicted"/>
<dbReference type="Proteomes" id="UP000515204">
    <property type="component" value="Unplaced"/>
</dbReference>
<keyword evidence="9" id="KW-1185">Reference proteome</keyword>
<organism evidence="9 10">
    <name type="scientific">Dinoponera quadriceps</name>
    <name type="common">South American ant</name>
    <dbReference type="NCBI Taxonomy" id="609295"/>
    <lineage>
        <taxon>Eukaryota</taxon>
        <taxon>Metazoa</taxon>
        <taxon>Ecdysozoa</taxon>
        <taxon>Arthropoda</taxon>
        <taxon>Hexapoda</taxon>
        <taxon>Insecta</taxon>
        <taxon>Pterygota</taxon>
        <taxon>Neoptera</taxon>
        <taxon>Endopterygota</taxon>
        <taxon>Hymenoptera</taxon>
        <taxon>Apocrita</taxon>
        <taxon>Aculeata</taxon>
        <taxon>Formicoidea</taxon>
        <taxon>Formicidae</taxon>
        <taxon>Ponerinae</taxon>
        <taxon>Ponerini</taxon>
        <taxon>Dinoponera</taxon>
    </lineage>
</organism>
<evidence type="ECO:0000259" key="8">
    <source>
        <dbReference type="PROSITE" id="PS51391"/>
    </source>
</evidence>
<feature type="region of interest" description="Disordered" evidence="7">
    <location>
        <begin position="323"/>
        <end position="342"/>
    </location>
</feature>
<evidence type="ECO:0000256" key="2">
    <source>
        <dbReference type="ARBA" id="ARBA00022553"/>
    </source>
</evidence>
<dbReference type="PANTHER" id="PTHR12460">
    <property type="entry name" value="CYCLIN-DEPENDENT KINASE INHIBITOR-RELATED PROTEIN"/>
    <property type="match status" value="1"/>
</dbReference>
<name>A0A6P3WPQ1_DINQU</name>
<keyword evidence="6" id="KW-0175">Coiled coil</keyword>
<dbReference type="InterPro" id="IPR006569">
    <property type="entry name" value="CID_dom"/>
</dbReference>
<dbReference type="RefSeq" id="XP_014468023.1">
    <property type="nucleotide sequence ID" value="XM_014612537.1"/>
</dbReference>
<evidence type="ECO:0000256" key="6">
    <source>
        <dbReference type="SAM" id="Coils"/>
    </source>
</evidence>
<feature type="region of interest" description="Disordered" evidence="7">
    <location>
        <begin position="475"/>
        <end position="528"/>
    </location>
</feature>
<dbReference type="AlphaFoldDB" id="A0A6P3WPQ1"/>
<dbReference type="SUPFAM" id="SSF48464">
    <property type="entry name" value="ENTH/VHS domain"/>
    <property type="match status" value="1"/>
</dbReference>
<dbReference type="GO" id="GO:0000993">
    <property type="term" value="F:RNA polymerase II complex binding"/>
    <property type="evidence" value="ECO:0007669"/>
    <property type="project" value="TreeGrafter"/>
</dbReference>
<feature type="region of interest" description="Disordered" evidence="7">
    <location>
        <begin position="548"/>
        <end position="622"/>
    </location>
</feature>
<comment type="subunit">
    <text evidence="4">Associates with the RNA polymerase II complex.</text>
</comment>
<sequence length="1238" mass="138340">MANGDFDVELFERRLHTLKDSQESIQGLSAWCLERRQHHKKIVATWLQVLKKVKVEHRLTLFYLANDVIQYSKRKNFEFVESWGTTLQRATTMVRDEKVKHRILRIFKIWDQRQIYNEEFLADLSGLISAAPKKKLDPQPTAPTEEFQPALLISTMRSCTTLEQATDARLRDLRESNIDIENAEELCSSLKDRRRVEDAEKEVELAVRNVENYVRALDAEIRERTQVVELLEQADQFYETQRGEVKIVSNAYRNFGSRVKNLKKKLDELLPTLVSPIPSPDVNAPSPSPDSDIELPGDETQATNPSGIIDVAPPTLYGSYTHDYDPIPVPAPEMTQANESGDFTNNFPSFIGGNMDFGNMRNLFNERPTTPSGMSQQYNDSIEAKPIEVINMRPSKNEKSNSEFNVSSFLKTLLPSSDGTPDPGAIPGLGLDASESQVDSPQRPNYRHSPGLGQLPVTPVISRMIGSQGASSLGGLNNCQMSHSTPLPVRNLSGESHTPSPYSSQNSQSNITGPFDGPANTNTVNPLPPPPLPPIFLDDENCYNKLPPKFPTWTPPNESVKEPAKWEEKGKNSVNPTWPGGECDDKNKSSWMDGEADRWDSNNDPAWPGRTKNEILSETPESPPIYEKAGFAEPVEYNEPQPQESLSTTGDVDHRVIPIPLAGENQLSYRLMKAADVDHRNLISLTGSPANHNSLGDSSLSSLPNNNNLWSTVDQDYRRHMQPGDIVESVDMEMSDDENESKPKGRVLVDLRLQDRDMRVGAPAHLDMDMRMIPLPTGQMPGSRGQLVQGVRLMHAGPPPPPPPPQFHQSFRQEQSNFHRGQPVDFHPNQSNFHQNRPPPNFLPSTQDFRPQHHQQDFHPSQQDFDYRDRQHDIRPQQDFSTDPSGRYPTDHQLRDGSPFHRIDRGRGGRGFPRNRRDRYSDDHMMKQRNLVNSRKSRSQDQQSSPEILPNSRPLLLPPPDTIVILDDEGMPIGMPIGMPDFNAGDNAASSGNVTKEPQERDDGGQSAVLQARRTSHDTPSSQDSERNHPVGSSLPPSDHERAPSSTGSDDQQPMNQVTVIPITTNDAQQNQYVPVSEYEEHVDSEPTEKTADDNGSVHEGQDASFAEDEQLTGEQLGAIVPSNELKRPPANGSFDEQSHEDGSSCNKKRTLLPNGPPTEPHPVMYDGPPSPNFRPRTPFPPWRGGPPRGSRGGFRGGPRAPWLDRGPRGPANFPPRGLKRGQFRGTAFRGRGRGSNW</sequence>
<evidence type="ECO:0000256" key="7">
    <source>
        <dbReference type="SAM" id="MobiDB-lite"/>
    </source>
</evidence>
<feature type="coiled-coil region" evidence="6">
    <location>
        <begin position="173"/>
        <end position="216"/>
    </location>
</feature>
<feature type="compositionally biased region" description="Basic and acidic residues" evidence="7">
    <location>
        <begin position="1079"/>
        <end position="1102"/>
    </location>
</feature>
<feature type="compositionally biased region" description="Basic and acidic residues" evidence="7">
    <location>
        <begin position="559"/>
        <end position="571"/>
    </location>
</feature>
<reference evidence="10" key="1">
    <citation type="submission" date="2025-08" db="UniProtKB">
        <authorList>
            <consortium name="RefSeq"/>
        </authorList>
    </citation>
    <scope>IDENTIFICATION</scope>
</reference>
<evidence type="ECO:0000256" key="1">
    <source>
        <dbReference type="ARBA" id="ARBA00022481"/>
    </source>
</evidence>
<feature type="compositionally biased region" description="Polar residues" evidence="7">
    <location>
        <begin position="807"/>
        <end position="819"/>
    </location>
</feature>
<dbReference type="PANTHER" id="PTHR12460:SF40">
    <property type="entry name" value="REGULATION OF NUCLEAR PRE-MRNA DOMAIN-CONTAINING PROTEIN 2"/>
    <property type="match status" value="1"/>
</dbReference>
<dbReference type="KEGG" id="dqu:106740988"/>
<feature type="compositionally biased region" description="Gly residues" evidence="7">
    <location>
        <begin position="1187"/>
        <end position="1197"/>
    </location>
</feature>
<dbReference type="FunFam" id="1.25.40.90:FF:000020">
    <property type="entry name" value="regulation of nuclear pre-mRNA domain-containing protein 2 isoform X1"/>
    <property type="match status" value="1"/>
</dbReference>
<feature type="domain" description="CID" evidence="8">
    <location>
        <begin position="3"/>
        <end position="132"/>
    </location>
</feature>
<feature type="region of interest" description="Disordered" evidence="7">
    <location>
        <begin position="414"/>
        <end position="455"/>
    </location>
</feature>
<evidence type="ECO:0000256" key="3">
    <source>
        <dbReference type="ARBA" id="ARBA00022990"/>
    </source>
</evidence>
<feature type="compositionally biased region" description="Polar residues" evidence="7">
    <location>
        <begin position="434"/>
        <end position="443"/>
    </location>
</feature>
<feature type="compositionally biased region" description="Pro residues" evidence="7">
    <location>
        <begin position="797"/>
        <end position="806"/>
    </location>
</feature>
<keyword evidence="1" id="KW-0488">Methylation</keyword>
<evidence type="ECO:0000313" key="9">
    <source>
        <dbReference type="Proteomes" id="UP000515204"/>
    </source>
</evidence>
<dbReference type="GO" id="GO:0031124">
    <property type="term" value="P:mRNA 3'-end processing"/>
    <property type="evidence" value="ECO:0007669"/>
    <property type="project" value="TreeGrafter"/>
</dbReference>
<dbReference type="SMART" id="SM00582">
    <property type="entry name" value="RPR"/>
    <property type="match status" value="1"/>
</dbReference>
<dbReference type="CDD" id="cd16981">
    <property type="entry name" value="CID_RPRD_like"/>
    <property type="match status" value="1"/>
</dbReference>
<feature type="compositionally biased region" description="Low complexity" evidence="7">
    <location>
        <begin position="499"/>
        <end position="510"/>
    </location>
</feature>
<dbReference type="PROSITE" id="PS51391">
    <property type="entry name" value="CID"/>
    <property type="match status" value="1"/>
</dbReference>
<dbReference type="Gene3D" id="1.25.40.90">
    <property type="match status" value="1"/>
</dbReference>
<dbReference type="OrthoDB" id="10069473at2759"/>
<evidence type="ECO:0000256" key="4">
    <source>
        <dbReference type="ARBA" id="ARBA00062892"/>
    </source>
</evidence>
<dbReference type="GeneID" id="106740988"/>
<feature type="compositionally biased region" description="Basic and acidic residues" evidence="7">
    <location>
        <begin position="889"/>
        <end position="907"/>
    </location>
</feature>
<feature type="region of interest" description="Disordered" evidence="7">
    <location>
        <begin position="792"/>
        <end position="860"/>
    </location>
</feature>
<protein>
    <recommendedName>
        <fullName evidence="5">Regulation of nuclear pre-mRNA domain-containing protein 2</fullName>
    </recommendedName>
</protein>
<gene>
    <name evidence="10" type="primary">LOC106740988</name>
</gene>
<feature type="region of interest" description="Disordered" evidence="7">
    <location>
        <begin position="875"/>
        <end position="1238"/>
    </location>
</feature>
<feature type="compositionally biased region" description="Polar residues" evidence="7">
    <location>
        <begin position="475"/>
        <end position="485"/>
    </location>
</feature>
<keyword evidence="3" id="KW-0007">Acetylation</keyword>
<feature type="compositionally biased region" description="Pro residues" evidence="7">
    <location>
        <begin position="1169"/>
        <end position="1185"/>
    </location>
</feature>
<evidence type="ECO:0000313" key="10">
    <source>
        <dbReference type="RefSeq" id="XP_014468023.1"/>
    </source>
</evidence>
<accession>A0A6P3WPQ1</accession>
<dbReference type="Pfam" id="PF04818">
    <property type="entry name" value="CID"/>
    <property type="match status" value="1"/>
</dbReference>
<evidence type="ECO:0000256" key="5">
    <source>
        <dbReference type="ARBA" id="ARBA00067342"/>
    </source>
</evidence>
<dbReference type="InterPro" id="IPR008942">
    <property type="entry name" value="ENTH_VHS"/>
</dbReference>
<keyword evidence="2" id="KW-0597">Phosphoprotein</keyword>